<dbReference type="Proteomes" id="UP000887568">
    <property type="component" value="Unplaced"/>
</dbReference>
<dbReference type="GeneID" id="119739080"/>
<name>A0A914B1Q9_PATMI</name>
<dbReference type="RefSeq" id="XP_038069843.1">
    <property type="nucleotide sequence ID" value="XM_038213915.1"/>
</dbReference>
<feature type="domain" description="SRCR" evidence="15">
    <location>
        <begin position="1075"/>
        <end position="1174"/>
    </location>
</feature>
<keyword evidence="11" id="KW-0325">Glycoprotein</keyword>
<keyword evidence="8 14" id="KW-0472">Membrane</keyword>
<feature type="disulfide bond" evidence="12">
    <location>
        <begin position="98"/>
        <end position="108"/>
    </location>
</feature>
<feature type="disulfide bond" evidence="12">
    <location>
        <begin position="1252"/>
        <end position="1262"/>
    </location>
</feature>
<evidence type="ECO:0000256" key="8">
    <source>
        <dbReference type="ARBA" id="ARBA00023136"/>
    </source>
</evidence>
<feature type="domain" description="SRCR" evidence="15">
    <location>
        <begin position="535"/>
        <end position="635"/>
    </location>
</feature>
<evidence type="ECO:0000256" key="4">
    <source>
        <dbReference type="ARBA" id="ARBA00022692"/>
    </source>
</evidence>
<dbReference type="FunFam" id="3.10.250.10:FF:000007">
    <property type="entry name" value="Soluble scavenger receptor cysteine-rich domain-containing protein SSC5D"/>
    <property type="match status" value="1"/>
</dbReference>
<dbReference type="FunFam" id="3.10.250.10:FF:000001">
    <property type="entry name" value="Lysyl oxidase 4 isoform X1"/>
    <property type="match status" value="1"/>
</dbReference>
<evidence type="ECO:0000256" key="3">
    <source>
        <dbReference type="ARBA" id="ARBA00022525"/>
    </source>
</evidence>
<keyword evidence="4 14" id="KW-0812">Transmembrane</keyword>
<keyword evidence="7 14" id="KW-1133">Transmembrane helix</keyword>
<evidence type="ECO:0000256" key="14">
    <source>
        <dbReference type="SAM" id="Phobius"/>
    </source>
</evidence>
<feature type="domain" description="SRCR" evidence="15">
    <location>
        <begin position="431"/>
        <end position="530"/>
    </location>
</feature>
<dbReference type="GO" id="GO:0016020">
    <property type="term" value="C:membrane"/>
    <property type="evidence" value="ECO:0007669"/>
    <property type="project" value="UniProtKB-SubCell"/>
</dbReference>
<keyword evidence="10" id="KW-0675">Receptor</keyword>
<feature type="domain" description="SRCR" evidence="15">
    <location>
        <begin position="649"/>
        <end position="748"/>
    </location>
</feature>
<feature type="compositionally biased region" description="Polar residues" evidence="13">
    <location>
        <begin position="169"/>
        <end position="180"/>
    </location>
</feature>
<feature type="disulfide bond" evidence="12">
    <location>
        <begin position="1144"/>
        <end position="1154"/>
    </location>
</feature>
<reference evidence="16" key="1">
    <citation type="submission" date="2022-11" db="UniProtKB">
        <authorList>
            <consortium name="EnsemblMetazoa"/>
        </authorList>
    </citation>
    <scope>IDENTIFICATION</scope>
</reference>
<dbReference type="FunFam" id="3.10.250.10:FF:000006">
    <property type="entry name" value="neurotrypsin isoform X2"/>
    <property type="match status" value="6"/>
</dbReference>
<feature type="region of interest" description="Disordered" evidence="13">
    <location>
        <begin position="169"/>
        <end position="340"/>
    </location>
</feature>
<feature type="disulfide bond" evidence="12">
    <location>
        <begin position="822"/>
        <end position="832"/>
    </location>
</feature>
<dbReference type="EnsemblMetazoa" id="XM_038213915.1">
    <property type="protein sequence ID" value="XP_038069843.1"/>
    <property type="gene ID" value="LOC119739080"/>
</dbReference>
<feature type="domain" description="SRCR" evidence="15">
    <location>
        <begin position="863"/>
        <end position="961"/>
    </location>
</feature>
<keyword evidence="5" id="KW-0732">Signal</keyword>
<sequence>MRCQSSLQKPYLQDPMQDGRPGVEFSIRLAGSSSYLQGRVEVYVDGVWGTVCDDNWDLSDAMVVCRQLGYGNALFAYSRADRYFGRGSGRIKYDNVNCRGDESMLHLCPLSTDVHCGYFDVAGVVCSSPSASPTLSCCRSCTPENACEVCHTWGEDEWDVVSALLNSRSPSVDSAVSNSPGSSQRKRSTKKKSGTPKSLTRDTLSGPLAPSKNTQHAGAAPSGPPVPMCTSDSNRPSYPPTRDTLSGPLASGTPGAGNRATPVGPLAPTPGKKKSKKSDHAAGSGAMPSRPLASGAPERDNRVAPSGPLVSNSGKASGYRSDPDGNRIARDSPEPERYGFEGHRHTIGFSAEGHKDQPTEPECRGEGEMPKLPTVVSSNDESAISLPLSPSDQRLRVLMKDMVRVLNISPADEPTPDEKGHRSYKKPNSSIRLVGGVDAFQGRVEVYVDGAWGTVCDNEWDINDASVVCRQLGYTGAMSATGSASFGVRSVRIALDYVRCTGLESRLQDCESKISTNGCINDEDAGVVCAMEFPIRLAGSSSSLQGRVEVYVDGVWGTVCNDNWDLSDAMVVCRQLGYGNALFAVSQANIHYGRGSGRIKYDDVNCRGDESMLNLCPLSTDVRCGSFDVAGVVCSSPGASPTLSSNSSIRLVGGVDAFQGRVEVYVDGAWGTVCDNEWDINDASVVCRQLGYTGAMSATGSGSFGVRSVRIALDYVRCTGRESRLQDCESKISTNDCINDEDAGVVCAMEFPIRLVDGSSHLEGRVEVYVDGSWGTVCDDLWDLSDATVVCRQLGYGNALYARSSAYFGQGSGRIKYDDVNCRGDESMLHLCPLSTNKYCRHTEDAGVVCSAPRPTLSYTTVIRLVGGTSIHEGRVEVLLNGDWGTVCDDGWGLNDAKVVCRQLDFTGALSAHSLAHFGQGTVPIAMSEVRCTGSESRLTDCSFQTSHNCDHHEDAGVICIETGFAIRLVGGSSETQGRVEVYLNGVWGTVCDDGWDLDDARVVCRQLGYSNAVQAVGSAHFGQGSGDIFFDDVACRGSETSLLDCVRSTENDCGHFDDAGVICGTPGKEAGFAIRLVGGSSETQGRVEVYVNGIWGTVCDDGWDLDDARVVCRQLGYGEAVRAVGSAHFGRGSGDIFFDDLACTGSETSLLDCTKSTVNINCGHGEDAGVICGTSGSDSSTIRLADGDSALEGRVEVYVGGVWGTVCDGYWDLADATVVCRQLGYGEALTAPGEAFYGPGTGSIVFDEVNCRGTEDNIQDCSYSTVDNCHHSEDASVSCSNSSAAYEFGQVRLVEGNSEYDGYVEIYYKQQWGTICNNQWDKTDADVVCKELGHEFANSTSDASDYKTGRSSTKPIWLVDVACGVYDTRLVNCDHGQWDSIDYCSHGEDVWVKCNGAPVYQPSGPTAGLSSGAIIGIVFGVIVGCILLYVCCKLCCCKSKKGPAKSTTAAPSRTYIQVQQAEVIWRSRGPLPSSAVPQLSDV</sequence>
<evidence type="ECO:0000256" key="12">
    <source>
        <dbReference type="PROSITE-ProRule" id="PRU00196"/>
    </source>
</evidence>
<feature type="disulfide bond" evidence="12">
    <location>
        <begin position="52"/>
        <end position="116"/>
    </location>
</feature>
<feature type="disulfide bond" evidence="12">
    <location>
        <begin position="65"/>
        <end position="126"/>
    </location>
</feature>
<feature type="domain" description="SRCR" evidence="15">
    <location>
        <begin position="1183"/>
        <end position="1281"/>
    </location>
</feature>
<proteinExistence type="predicted"/>
<evidence type="ECO:0000256" key="1">
    <source>
        <dbReference type="ARBA" id="ARBA00004167"/>
    </source>
</evidence>
<dbReference type="SMART" id="SM00202">
    <property type="entry name" value="SR"/>
    <property type="match status" value="10"/>
</dbReference>
<feature type="disulfide bond" evidence="12">
    <location>
        <begin position="560"/>
        <end position="624"/>
    </location>
</feature>
<feature type="domain" description="SRCR" evidence="15">
    <location>
        <begin position="753"/>
        <end position="851"/>
    </location>
</feature>
<feature type="transmembrane region" description="Helical" evidence="14">
    <location>
        <begin position="1410"/>
        <end position="1432"/>
    </location>
</feature>
<keyword evidence="3" id="KW-0964">Secreted</keyword>
<protein>
    <recommendedName>
        <fullName evidence="15">SRCR domain-containing protein</fullName>
    </recommendedName>
</protein>
<feature type="compositionally biased region" description="Basic and acidic residues" evidence="13">
    <location>
        <begin position="352"/>
        <end position="368"/>
    </location>
</feature>
<dbReference type="OMA" id="CRGDESM"/>
<evidence type="ECO:0000256" key="2">
    <source>
        <dbReference type="ARBA" id="ARBA00004613"/>
    </source>
</evidence>
<keyword evidence="6" id="KW-0677">Repeat</keyword>
<evidence type="ECO:0000256" key="10">
    <source>
        <dbReference type="ARBA" id="ARBA00023170"/>
    </source>
</evidence>
<dbReference type="PANTHER" id="PTHR48071:SF18">
    <property type="entry name" value="DELETED IN MALIGNANT BRAIN TUMORS 1 PROTEIN-RELATED"/>
    <property type="match status" value="1"/>
</dbReference>
<keyword evidence="9 12" id="KW-1015">Disulfide bond</keyword>
<evidence type="ECO:0000256" key="11">
    <source>
        <dbReference type="ARBA" id="ARBA00023180"/>
    </source>
</evidence>
<feature type="disulfide bond" evidence="12">
    <location>
        <begin position="1036"/>
        <end position="1046"/>
    </location>
</feature>
<keyword evidence="17" id="KW-1185">Reference proteome</keyword>
<evidence type="ECO:0000313" key="17">
    <source>
        <dbReference type="Proteomes" id="UP000887568"/>
    </source>
</evidence>
<organism evidence="16 17">
    <name type="scientific">Patiria miniata</name>
    <name type="common">Bat star</name>
    <name type="synonym">Asterina miniata</name>
    <dbReference type="NCBI Taxonomy" id="46514"/>
    <lineage>
        <taxon>Eukaryota</taxon>
        <taxon>Metazoa</taxon>
        <taxon>Echinodermata</taxon>
        <taxon>Eleutherozoa</taxon>
        <taxon>Asterozoa</taxon>
        <taxon>Asteroidea</taxon>
        <taxon>Valvatacea</taxon>
        <taxon>Valvatida</taxon>
        <taxon>Asterinidae</taxon>
        <taxon>Patiria</taxon>
    </lineage>
</organism>
<comment type="caution">
    <text evidence="12">Lacks conserved residue(s) required for the propagation of feature annotation.</text>
</comment>
<feature type="domain" description="SRCR" evidence="15">
    <location>
        <begin position="27"/>
        <end position="127"/>
    </location>
</feature>
<dbReference type="GO" id="GO:0005576">
    <property type="term" value="C:extracellular region"/>
    <property type="evidence" value="ECO:0007669"/>
    <property type="project" value="UniProtKB-SubCell"/>
</dbReference>
<evidence type="ECO:0000256" key="6">
    <source>
        <dbReference type="ARBA" id="ARBA00022737"/>
    </source>
</evidence>
<dbReference type="OrthoDB" id="536948at2759"/>
<feature type="compositionally biased region" description="Basic and acidic residues" evidence="13">
    <location>
        <begin position="321"/>
        <end position="340"/>
    </location>
</feature>
<dbReference type="PANTHER" id="PTHR48071">
    <property type="entry name" value="SRCR DOMAIN-CONTAINING PROTEIN"/>
    <property type="match status" value="1"/>
</dbReference>
<dbReference type="PROSITE" id="PS50287">
    <property type="entry name" value="SRCR_2"/>
    <property type="match status" value="10"/>
</dbReference>
<feature type="disulfide bond" evidence="12">
    <location>
        <begin position="573"/>
        <end position="634"/>
    </location>
</feature>
<accession>A0A914B1Q9</accession>
<feature type="disulfide bond" evidence="12">
    <location>
        <begin position="606"/>
        <end position="616"/>
    </location>
</feature>
<dbReference type="PROSITE" id="PS00420">
    <property type="entry name" value="SRCR_1"/>
    <property type="match status" value="7"/>
</dbReference>
<dbReference type="FunFam" id="3.10.250.10:FF:000016">
    <property type="entry name" value="Scavenger receptor cysteine-rich protein type 12"/>
    <property type="match status" value="1"/>
</dbReference>
<evidence type="ECO:0000313" key="16">
    <source>
        <dbReference type="EnsemblMetazoa" id="XP_038069843.1"/>
    </source>
</evidence>
<feature type="domain" description="SRCR" evidence="15">
    <location>
        <begin position="967"/>
        <end position="1065"/>
    </location>
</feature>
<dbReference type="SUPFAM" id="SSF56487">
    <property type="entry name" value="SRCR-like"/>
    <property type="match status" value="10"/>
</dbReference>
<dbReference type="PRINTS" id="PR00258">
    <property type="entry name" value="SPERACTRCPTR"/>
</dbReference>
<feature type="compositionally biased region" description="Basic residues" evidence="13">
    <location>
        <begin position="184"/>
        <end position="194"/>
    </location>
</feature>
<feature type="disulfide bond" evidence="12">
    <location>
        <begin position="500"/>
        <end position="510"/>
    </location>
</feature>
<dbReference type="InterPro" id="IPR001190">
    <property type="entry name" value="SRCR"/>
</dbReference>
<feature type="disulfide bond" evidence="12">
    <location>
        <begin position="718"/>
        <end position="728"/>
    </location>
</feature>
<feature type="disulfide bond" evidence="12">
    <location>
        <begin position="1364"/>
        <end position="1374"/>
    </location>
</feature>
<dbReference type="Gene3D" id="3.10.250.10">
    <property type="entry name" value="SRCR-like domain"/>
    <property type="match status" value="10"/>
</dbReference>
<dbReference type="Pfam" id="PF00530">
    <property type="entry name" value="SRCR"/>
    <property type="match status" value="10"/>
</dbReference>
<dbReference type="InterPro" id="IPR036772">
    <property type="entry name" value="SRCR-like_dom_sf"/>
</dbReference>
<feature type="region of interest" description="Disordered" evidence="13">
    <location>
        <begin position="349"/>
        <end position="368"/>
    </location>
</feature>
<feature type="disulfide bond" evidence="12">
    <location>
        <begin position="932"/>
        <end position="942"/>
    </location>
</feature>
<dbReference type="FunFam" id="3.10.250.10:FF:000005">
    <property type="entry name" value="Neurotrypsin isoform A"/>
    <property type="match status" value="1"/>
</dbReference>
<evidence type="ECO:0000256" key="7">
    <source>
        <dbReference type="ARBA" id="ARBA00022989"/>
    </source>
</evidence>
<evidence type="ECO:0000259" key="15">
    <source>
        <dbReference type="PROSITE" id="PS50287"/>
    </source>
</evidence>
<comment type="subcellular location">
    <subcellularLocation>
        <location evidence="1">Membrane</location>
        <topology evidence="1">Single-pass membrane protein</topology>
    </subcellularLocation>
    <subcellularLocation>
        <location evidence="2">Secreted</location>
    </subcellularLocation>
</comment>
<feature type="domain" description="SRCR" evidence="15">
    <location>
        <begin position="1292"/>
        <end position="1396"/>
    </location>
</feature>
<evidence type="ECO:0000256" key="5">
    <source>
        <dbReference type="ARBA" id="ARBA00022729"/>
    </source>
</evidence>
<evidence type="ECO:0000256" key="9">
    <source>
        <dbReference type="ARBA" id="ARBA00023157"/>
    </source>
</evidence>
<evidence type="ECO:0000256" key="13">
    <source>
        <dbReference type="SAM" id="MobiDB-lite"/>
    </source>
</evidence>